<dbReference type="PROSITE" id="PS50977">
    <property type="entry name" value="HTH_TETR_2"/>
    <property type="match status" value="1"/>
</dbReference>
<evidence type="ECO:0000313" key="4">
    <source>
        <dbReference type="EMBL" id="GCE28899.1"/>
    </source>
</evidence>
<dbReference type="RefSeq" id="WP_161982293.1">
    <property type="nucleotide sequence ID" value="NZ_BIFT01000001.1"/>
</dbReference>
<evidence type="ECO:0000259" key="3">
    <source>
        <dbReference type="PROSITE" id="PS50977"/>
    </source>
</evidence>
<dbReference type="EMBL" id="BIFT01000001">
    <property type="protein sequence ID" value="GCE28899.1"/>
    <property type="molecule type" value="Genomic_DNA"/>
</dbReference>
<dbReference type="InterPro" id="IPR009057">
    <property type="entry name" value="Homeodomain-like_sf"/>
</dbReference>
<dbReference type="Proteomes" id="UP000287171">
    <property type="component" value="Unassembled WGS sequence"/>
</dbReference>
<evidence type="ECO:0000256" key="2">
    <source>
        <dbReference type="PROSITE-ProRule" id="PRU00335"/>
    </source>
</evidence>
<dbReference type="Gene3D" id="1.10.357.10">
    <property type="entry name" value="Tetracycline Repressor, domain 2"/>
    <property type="match status" value="1"/>
</dbReference>
<feature type="DNA-binding region" description="H-T-H motif" evidence="2">
    <location>
        <begin position="30"/>
        <end position="49"/>
    </location>
</feature>
<protein>
    <submittedName>
        <fullName evidence="4">TetR family transcriptional regulator</fullName>
    </submittedName>
</protein>
<organism evidence="4 5">
    <name type="scientific">Dictyobacter alpinus</name>
    <dbReference type="NCBI Taxonomy" id="2014873"/>
    <lineage>
        <taxon>Bacteria</taxon>
        <taxon>Bacillati</taxon>
        <taxon>Chloroflexota</taxon>
        <taxon>Ktedonobacteria</taxon>
        <taxon>Ktedonobacterales</taxon>
        <taxon>Dictyobacteraceae</taxon>
        <taxon>Dictyobacter</taxon>
    </lineage>
</organism>
<evidence type="ECO:0000313" key="5">
    <source>
        <dbReference type="Proteomes" id="UP000287171"/>
    </source>
</evidence>
<dbReference type="PANTHER" id="PTHR43479:SF7">
    <property type="entry name" value="TETR-FAMILY TRANSCRIPTIONAL REGULATOR"/>
    <property type="match status" value="1"/>
</dbReference>
<sequence>MEDRRVQRTRKLLEQALLELIAEQDYDSITVRQITDRANMGRATFYLHFTDKEHLLLTTVQVLQKDLAQRLQPLNRQDLLSEENMLGEKIFQHVAHYQDLYRVLLGERGAAVVRQRLMEAMTQAAEHYVVHALLEITPEPAIPTSFLASFLSSTTYTAIKWWLDQPQQPPPAEMGRLIRKLTTPGMLAILDIDPRQLSSPS</sequence>
<dbReference type="InterPro" id="IPR050624">
    <property type="entry name" value="HTH-type_Tx_Regulator"/>
</dbReference>
<dbReference type="PANTHER" id="PTHR43479">
    <property type="entry name" value="ACREF/ENVCD OPERON REPRESSOR-RELATED"/>
    <property type="match status" value="1"/>
</dbReference>
<dbReference type="SUPFAM" id="SSF46689">
    <property type="entry name" value="Homeodomain-like"/>
    <property type="match status" value="1"/>
</dbReference>
<dbReference type="Pfam" id="PF00440">
    <property type="entry name" value="TetR_N"/>
    <property type="match status" value="1"/>
</dbReference>
<accession>A0A402BC35</accession>
<keyword evidence="1 2" id="KW-0238">DNA-binding</keyword>
<dbReference type="GO" id="GO:0003677">
    <property type="term" value="F:DNA binding"/>
    <property type="evidence" value="ECO:0007669"/>
    <property type="project" value="UniProtKB-UniRule"/>
</dbReference>
<gene>
    <name evidence="4" type="ORF">KDA_43830</name>
</gene>
<dbReference type="InterPro" id="IPR001647">
    <property type="entry name" value="HTH_TetR"/>
</dbReference>
<evidence type="ECO:0000256" key="1">
    <source>
        <dbReference type="ARBA" id="ARBA00023125"/>
    </source>
</evidence>
<proteinExistence type="predicted"/>
<reference evidence="5" key="1">
    <citation type="submission" date="2018-12" db="EMBL/GenBank/DDBJ databases">
        <title>Tengunoibacter tsumagoiensis gen. nov., sp. nov., Dictyobacter kobayashii sp. nov., D. alpinus sp. nov., and D. joshuensis sp. nov. and description of Dictyobacteraceae fam. nov. within the order Ktedonobacterales isolated from Tengu-no-mugimeshi.</title>
        <authorList>
            <person name="Wang C.M."/>
            <person name="Zheng Y."/>
            <person name="Sakai Y."/>
            <person name="Toyoda A."/>
            <person name="Minakuchi Y."/>
            <person name="Abe K."/>
            <person name="Yokota A."/>
            <person name="Yabe S."/>
        </authorList>
    </citation>
    <scope>NUCLEOTIDE SEQUENCE [LARGE SCALE GENOMIC DNA]</scope>
    <source>
        <strain evidence="5">Uno16</strain>
    </source>
</reference>
<dbReference type="Pfam" id="PF14278">
    <property type="entry name" value="TetR_C_8"/>
    <property type="match status" value="1"/>
</dbReference>
<dbReference type="AlphaFoldDB" id="A0A402BC35"/>
<dbReference type="InterPro" id="IPR039532">
    <property type="entry name" value="TetR_C_Firmicutes"/>
</dbReference>
<feature type="domain" description="HTH tetR-type" evidence="3">
    <location>
        <begin position="7"/>
        <end position="67"/>
    </location>
</feature>
<name>A0A402BC35_9CHLR</name>
<keyword evidence="5" id="KW-1185">Reference proteome</keyword>
<comment type="caution">
    <text evidence="4">The sequence shown here is derived from an EMBL/GenBank/DDBJ whole genome shotgun (WGS) entry which is preliminary data.</text>
</comment>